<feature type="domain" description="Methyltransferase type 11" evidence="1">
    <location>
        <begin position="86"/>
        <end position="130"/>
    </location>
</feature>
<keyword evidence="2" id="KW-0489">Methyltransferase</keyword>
<keyword evidence="3" id="KW-1185">Reference proteome</keyword>
<dbReference type="RefSeq" id="WP_047264327.1">
    <property type="nucleotide sequence ID" value="NZ_CP004021.1"/>
</dbReference>
<reference evidence="2 3" key="1">
    <citation type="journal article" date="2015" name="Genome Announc.">
        <title>Complete Genome Sequence of 'Candidatus Liberibacter africanus,' a Bacterium Associated with Citrus Huanglongbing.</title>
        <authorList>
            <person name="Lin H."/>
            <person name="Pietersen G."/>
            <person name="Han C."/>
            <person name="Read D.A."/>
            <person name="Lou B."/>
            <person name="Gupta G."/>
            <person name="Civerolo E.L."/>
        </authorList>
    </citation>
    <scope>NUCLEOTIDE SEQUENCE [LARGE SCALE GENOMIC DNA]</scope>
    <source>
        <strain evidence="2 3">PTSAPSY</strain>
    </source>
</reference>
<dbReference type="InterPro" id="IPR029063">
    <property type="entry name" value="SAM-dependent_MTases_sf"/>
</dbReference>
<dbReference type="OrthoDB" id="9800231at2"/>
<gene>
    <name evidence="2" type="ORF">G293_03485</name>
</gene>
<evidence type="ECO:0000313" key="2">
    <source>
        <dbReference type="EMBL" id="AKK20325.1"/>
    </source>
</evidence>
<organism evidence="2 3">
    <name type="scientific">Candidatus Liberibacter africanus PTSAPSY</name>
    <dbReference type="NCBI Taxonomy" id="1277257"/>
    <lineage>
        <taxon>Bacteria</taxon>
        <taxon>Pseudomonadati</taxon>
        <taxon>Pseudomonadota</taxon>
        <taxon>Alphaproteobacteria</taxon>
        <taxon>Hyphomicrobiales</taxon>
        <taxon>Rhizobiaceae</taxon>
        <taxon>Liberibacter</taxon>
    </lineage>
</organism>
<proteinExistence type="predicted"/>
<dbReference type="InterPro" id="IPR013216">
    <property type="entry name" value="Methyltransf_11"/>
</dbReference>
<dbReference type="STRING" id="1277257.G293_03485"/>
<dbReference type="KEGG" id="lau:G293_03485"/>
<keyword evidence="2" id="KW-0808">Transferase</keyword>
<dbReference type="Gene3D" id="3.40.50.150">
    <property type="entry name" value="Vaccinia Virus protein VP39"/>
    <property type="match status" value="1"/>
</dbReference>
<dbReference type="Pfam" id="PF08241">
    <property type="entry name" value="Methyltransf_11"/>
    <property type="match status" value="1"/>
</dbReference>
<dbReference type="Proteomes" id="UP000035503">
    <property type="component" value="Chromosome"/>
</dbReference>
<protein>
    <submittedName>
        <fullName evidence="2">Type 11 methyltransferase</fullName>
    </submittedName>
</protein>
<dbReference type="EMBL" id="CP004021">
    <property type="protein sequence ID" value="AKK20325.1"/>
    <property type="molecule type" value="Genomic_DNA"/>
</dbReference>
<dbReference type="GO" id="GO:0008757">
    <property type="term" value="F:S-adenosylmethionine-dependent methyltransferase activity"/>
    <property type="evidence" value="ECO:0007669"/>
    <property type="project" value="InterPro"/>
</dbReference>
<evidence type="ECO:0000259" key="1">
    <source>
        <dbReference type="Pfam" id="PF08241"/>
    </source>
</evidence>
<dbReference type="SUPFAM" id="SSF53335">
    <property type="entry name" value="S-adenosyl-L-methionine-dependent methyltransferases"/>
    <property type="match status" value="1"/>
</dbReference>
<dbReference type="GO" id="GO:0032259">
    <property type="term" value="P:methylation"/>
    <property type="evidence" value="ECO:0007669"/>
    <property type="project" value="UniProtKB-KW"/>
</dbReference>
<accession>A0A0G3I4W8</accession>
<sequence length="255" mass="28567">MRIDLIGVQQFYNSSLGKCTTDSISKVLSKTWNDVTGCRLLGLGYAIPFLSCFNGKAECKLAFIPAEQGITKYTYQNFSSTVLVYEERLPLLDSSVDCVLIVHYLEFVEDPLVMLCEVWRVLSSGGRMIIIIPNKRGFWAHMDHTPFGLGKSYSWYQLVSLLKEANFTVSQTSGSLFPPPTNKNFVLKLWSFFEKIGSNFGPGFAGVYVIEARKILYQGIPVIESKTKHMPVPILVPHTASTLDNQFTATSPDKK</sequence>
<dbReference type="AlphaFoldDB" id="A0A0G3I4W8"/>
<name>A0A0G3I4W8_LIBAF</name>
<evidence type="ECO:0000313" key="3">
    <source>
        <dbReference type="Proteomes" id="UP000035503"/>
    </source>
</evidence>
<dbReference type="PATRIC" id="fig|1277257.4.peg.750"/>